<dbReference type="RefSeq" id="WP_187073592.1">
    <property type="nucleotide sequence ID" value="NZ_JACRYL010000040.1"/>
</dbReference>
<evidence type="ECO:0000313" key="1">
    <source>
        <dbReference type="EMBL" id="MBC6113172.1"/>
    </source>
</evidence>
<dbReference type="Gene3D" id="1.20.120.330">
    <property type="entry name" value="Nucleotidyltransferases domain 2"/>
    <property type="match status" value="1"/>
</dbReference>
<organism evidence="1 2">
    <name type="scientific">Pedobacter fastidiosus</name>
    <dbReference type="NCBI Taxonomy" id="2765361"/>
    <lineage>
        <taxon>Bacteria</taxon>
        <taxon>Pseudomonadati</taxon>
        <taxon>Bacteroidota</taxon>
        <taxon>Sphingobacteriia</taxon>
        <taxon>Sphingobacteriales</taxon>
        <taxon>Sphingobacteriaceae</taxon>
        <taxon>Pedobacter</taxon>
    </lineage>
</organism>
<keyword evidence="2" id="KW-1185">Reference proteome</keyword>
<protein>
    <submittedName>
        <fullName evidence="1">Uncharacterized protein</fullName>
    </submittedName>
</protein>
<proteinExistence type="predicted"/>
<accession>A0ABR7KYJ7</accession>
<comment type="caution">
    <text evidence="1">The sequence shown here is derived from an EMBL/GenBank/DDBJ whole genome shotgun (WGS) entry which is preliminary data.</text>
</comment>
<dbReference type="Proteomes" id="UP000652755">
    <property type="component" value="Unassembled WGS sequence"/>
</dbReference>
<dbReference type="EMBL" id="JACRYL010000040">
    <property type="protein sequence ID" value="MBC6113172.1"/>
    <property type="molecule type" value="Genomic_DNA"/>
</dbReference>
<evidence type="ECO:0000313" key="2">
    <source>
        <dbReference type="Proteomes" id="UP000652755"/>
    </source>
</evidence>
<sequence length="105" mass="12084">MKAFICRSFHHLGRLLDICACFSEQPRALLLGTPENRRLFEKLMNSYSHARHKDNFNVEMGDADKLYSLVHHFSILAKDLCDKKINLLTVEFEEAEAEKGETDNG</sequence>
<reference evidence="1 2" key="1">
    <citation type="submission" date="2020-08" db="EMBL/GenBank/DDBJ databases">
        <authorList>
            <person name="Sun Q."/>
            <person name="Inoue M."/>
        </authorList>
    </citation>
    <scope>NUCLEOTIDE SEQUENCE [LARGE SCALE GENOMIC DNA]</scope>
    <source>
        <strain evidence="1 2">CCM 8938</strain>
    </source>
</reference>
<name>A0ABR7KYJ7_9SPHI</name>
<gene>
    <name evidence="1" type="ORF">H7U22_22385</name>
</gene>